<dbReference type="EMBL" id="KQ982294">
    <property type="protein sequence ID" value="KYQ58312.1"/>
    <property type="molecule type" value="Genomic_DNA"/>
</dbReference>
<evidence type="ECO:0000313" key="2">
    <source>
        <dbReference type="Proteomes" id="UP000075809"/>
    </source>
</evidence>
<proteinExistence type="predicted"/>
<name>A0A151XD61_9HYME</name>
<dbReference type="AlphaFoldDB" id="A0A151XD61"/>
<protein>
    <submittedName>
        <fullName evidence="1">Uncharacterized protein</fullName>
    </submittedName>
</protein>
<organism evidence="1 2">
    <name type="scientific">Mycetomoellerius zeteki</name>
    <dbReference type="NCBI Taxonomy" id="64791"/>
    <lineage>
        <taxon>Eukaryota</taxon>
        <taxon>Metazoa</taxon>
        <taxon>Ecdysozoa</taxon>
        <taxon>Arthropoda</taxon>
        <taxon>Hexapoda</taxon>
        <taxon>Insecta</taxon>
        <taxon>Pterygota</taxon>
        <taxon>Neoptera</taxon>
        <taxon>Endopterygota</taxon>
        <taxon>Hymenoptera</taxon>
        <taxon>Apocrita</taxon>
        <taxon>Aculeata</taxon>
        <taxon>Formicoidea</taxon>
        <taxon>Formicidae</taxon>
        <taxon>Myrmicinae</taxon>
        <taxon>Mycetomoellerius</taxon>
    </lineage>
</organism>
<dbReference type="Proteomes" id="UP000075809">
    <property type="component" value="Unassembled WGS sequence"/>
</dbReference>
<evidence type="ECO:0000313" key="1">
    <source>
        <dbReference type="EMBL" id="KYQ58312.1"/>
    </source>
</evidence>
<sequence>MYAWSRGDLADRAPPIIAGQTDAAAAAVVLGGKKRTRRAAGALVWHGRERERGSYCENVPHCYRPSSSSWSPGLPAFRSPPPACSPTSLLCILSFVLFDLLTTFYASTF</sequence>
<reference evidence="1 2" key="1">
    <citation type="submission" date="2015-09" db="EMBL/GenBank/DDBJ databases">
        <title>Trachymyrmex zeteki WGS genome.</title>
        <authorList>
            <person name="Nygaard S."/>
            <person name="Hu H."/>
            <person name="Boomsma J."/>
            <person name="Zhang G."/>
        </authorList>
    </citation>
    <scope>NUCLEOTIDE SEQUENCE [LARGE SCALE GENOMIC DNA]</scope>
    <source>
        <strain evidence="1">Tzet28-1</strain>
        <tissue evidence="1">Whole body</tissue>
    </source>
</reference>
<gene>
    <name evidence="1" type="ORF">ALC60_02732</name>
</gene>
<accession>A0A151XD61</accession>
<keyword evidence="2" id="KW-1185">Reference proteome</keyword>